<dbReference type="InterPro" id="IPR001214">
    <property type="entry name" value="SET_dom"/>
</dbReference>
<organism evidence="11 12">
    <name type="scientific">Salix dunnii</name>
    <dbReference type="NCBI Taxonomy" id="1413687"/>
    <lineage>
        <taxon>Eukaryota</taxon>
        <taxon>Viridiplantae</taxon>
        <taxon>Streptophyta</taxon>
        <taxon>Embryophyta</taxon>
        <taxon>Tracheophyta</taxon>
        <taxon>Spermatophyta</taxon>
        <taxon>Magnoliopsida</taxon>
        <taxon>eudicotyledons</taxon>
        <taxon>Gunneridae</taxon>
        <taxon>Pentapetalae</taxon>
        <taxon>rosids</taxon>
        <taxon>fabids</taxon>
        <taxon>Malpighiales</taxon>
        <taxon>Salicaceae</taxon>
        <taxon>Saliceae</taxon>
        <taxon>Salix</taxon>
    </lineage>
</organism>
<dbReference type="PANTHER" id="PTHR22884">
    <property type="entry name" value="SET DOMAIN PROTEINS"/>
    <property type="match status" value="1"/>
</dbReference>
<evidence type="ECO:0000256" key="7">
    <source>
        <dbReference type="ARBA" id="ARBA00023242"/>
    </source>
</evidence>
<evidence type="ECO:0000259" key="10">
    <source>
        <dbReference type="PROSITE" id="PS50868"/>
    </source>
</evidence>
<evidence type="ECO:0000313" key="11">
    <source>
        <dbReference type="EMBL" id="KAF9662711.1"/>
    </source>
</evidence>
<feature type="domain" description="Post-SET" evidence="10">
    <location>
        <begin position="614"/>
        <end position="630"/>
    </location>
</feature>
<keyword evidence="3" id="KW-0158">Chromosome</keyword>
<dbReference type="SUPFAM" id="SSF82199">
    <property type="entry name" value="SET domain"/>
    <property type="match status" value="1"/>
</dbReference>
<feature type="compositionally biased region" description="Pro residues" evidence="8">
    <location>
        <begin position="29"/>
        <end position="38"/>
    </location>
</feature>
<gene>
    <name evidence="11" type="ORF">SADUNF_Sadunf18G0082700</name>
</gene>
<dbReference type="InterPro" id="IPR025787">
    <property type="entry name" value="Hist-Lys_N-MeTrfase_SET2_plant"/>
</dbReference>
<keyword evidence="4" id="KW-0489">Methyltransferase</keyword>
<dbReference type="PROSITE" id="PS50868">
    <property type="entry name" value="POST_SET"/>
    <property type="match status" value="1"/>
</dbReference>
<comment type="caution">
    <text evidence="11">The sequence shown here is derived from an EMBL/GenBank/DDBJ whole genome shotgun (WGS) entry which is preliminary data.</text>
</comment>
<reference evidence="11 12" key="1">
    <citation type="submission" date="2020-10" db="EMBL/GenBank/DDBJ databases">
        <title>Plant Genome Project.</title>
        <authorList>
            <person name="Zhang R.-G."/>
        </authorList>
    </citation>
    <scope>NUCLEOTIDE SEQUENCE [LARGE SCALE GENOMIC DNA]</scope>
    <source>
        <strain evidence="11">FAFU-HL-1</strain>
        <tissue evidence="11">Leaf</tissue>
    </source>
</reference>
<dbReference type="CDD" id="cd19175">
    <property type="entry name" value="SET_ASHR3-like"/>
    <property type="match status" value="1"/>
</dbReference>
<dbReference type="SMART" id="SM00508">
    <property type="entry name" value="PostSET"/>
    <property type="match status" value="1"/>
</dbReference>
<name>A0A835J4L6_9ROSI</name>
<accession>A0A835J4L6</accession>
<keyword evidence="12" id="KW-1185">Reference proteome</keyword>
<evidence type="ECO:0000313" key="12">
    <source>
        <dbReference type="Proteomes" id="UP000657918"/>
    </source>
</evidence>
<feature type="domain" description="SET" evidence="9">
    <location>
        <begin position="491"/>
        <end position="608"/>
    </location>
</feature>
<comment type="subcellular location">
    <subcellularLocation>
        <location evidence="2">Chromosome</location>
    </subcellularLocation>
    <subcellularLocation>
        <location evidence="1">Nucleus</location>
    </subcellularLocation>
</comment>
<evidence type="ECO:0000256" key="2">
    <source>
        <dbReference type="ARBA" id="ARBA00004286"/>
    </source>
</evidence>
<dbReference type="FunFam" id="2.170.270.10:FF:000043">
    <property type="entry name" value="Histone-lysine N-methyltransferase"/>
    <property type="match status" value="1"/>
</dbReference>
<keyword evidence="7" id="KW-0539">Nucleus</keyword>
<dbReference type="InterPro" id="IPR013083">
    <property type="entry name" value="Znf_RING/FYVE/PHD"/>
</dbReference>
<evidence type="ECO:0000256" key="6">
    <source>
        <dbReference type="ARBA" id="ARBA00022691"/>
    </source>
</evidence>
<dbReference type="PROSITE" id="PS50280">
    <property type="entry name" value="SET"/>
    <property type="match status" value="1"/>
</dbReference>
<sequence length="659" mass="74279">MPDLGLGGNLSLSSSLTLPRCPALKPNAPLTPLPPPPDAIDQSDSIPSTTTTTTSVSVKTLVKWDQSVPEGAADLCNGSSIRVLKRSSGGRLGCKKGLNNSVSSNNGKCLDDYVRAWVQKKMDVGVSQSHCLLPFLAGAKKMLISLPREIVMSCIFVILNDLGYKYVLLLIVEISYREAHCVQLWLPETDIKAFLYPFQVECLFCCRSIYSGEGMQCSVRNCQGVYHLTCIVKGLGISNLRKFKCPQHECFTCKGKFHWRCVRCPVASHNQCAPWSDEVVCLKNQPGRAVCWRHPTDWRLDKELLEHDYAIHLSSIWFMRLQNTLGLSYEISRIPKFVVLVDADLSNEHQLIPKPASCILPYIHLDAHVVPTTDIEEIFCRLPLPYIDEEFKIDLTWKDLAENKLEPPPYVHIRRNVYLVKKKRDDSEGDVGCTSCSSTCCENCVCSYGCLYIRIAMAYNSVGHFRVQCISCSRACRCPETCTNRPFRKEKKIKIVKTEFCGWGVEAAEPLNKGDFIIEYIGEVIDDKLCEQRLWDMKYKGVQNFYMCEIRKDFTIDATFKGNSSRFLNHSCKPNCILEKWDVEGETRVGVFAAGSIRVGEPLTYDYRFVRFGPEVKCYCGAPNCQGYLGAKRKIAKLNIGWGAKRKRTSTACVAIMTL</sequence>
<evidence type="ECO:0000256" key="8">
    <source>
        <dbReference type="SAM" id="MobiDB-lite"/>
    </source>
</evidence>
<protein>
    <recommendedName>
        <fullName evidence="13">Histone-lysine N-methyltransferase ASHR3</fullName>
    </recommendedName>
</protein>
<dbReference type="SMART" id="SM00317">
    <property type="entry name" value="SET"/>
    <property type="match status" value="1"/>
</dbReference>
<keyword evidence="5" id="KW-0808">Transferase</keyword>
<evidence type="ECO:0000259" key="9">
    <source>
        <dbReference type="PROSITE" id="PS50280"/>
    </source>
</evidence>
<dbReference type="Pfam" id="PF00856">
    <property type="entry name" value="SET"/>
    <property type="match status" value="1"/>
</dbReference>
<proteinExistence type="predicted"/>
<feature type="region of interest" description="Disordered" evidence="8">
    <location>
        <begin position="23"/>
        <end position="52"/>
    </location>
</feature>
<dbReference type="AlphaFoldDB" id="A0A835J4L6"/>
<keyword evidence="6" id="KW-0949">S-adenosyl-L-methionine</keyword>
<dbReference type="InterPro" id="IPR047893">
    <property type="entry name" value="ASHR3-like_SET"/>
</dbReference>
<dbReference type="GO" id="GO:0005694">
    <property type="term" value="C:chromosome"/>
    <property type="evidence" value="ECO:0007669"/>
    <property type="project" value="UniProtKB-SubCell"/>
</dbReference>
<evidence type="ECO:0008006" key="13">
    <source>
        <dbReference type="Google" id="ProtNLM"/>
    </source>
</evidence>
<evidence type="ECO:0000256" key="4">
    <source>
        <dbReference type="ARBA" id="ARBA00022603"/>
    </source>
</evidence>
<dbReference type="Proteomes" id="UP000657918">
    <property type="component" value="Unassembled WGS sequence"/>
</dbReference>
<dbReference type="InterPro" id="IPR003616">
    <property type="entry name" value="Post-SET_dom"/>
</dbReference>
<dbReference type="FunFam" id="3.30.40.10:FF:000888">
    <property type="entry name" value="Histone-lysine N-methyltransferase"/>
    <property type="match status" value="1"/>
</dbReference>
<evidence type="ECO:0000256" key="3">
    <source>
        <dbReference type="ARBA" id="ARBA00022454"/>
    </source>
</evidence>
<dbReference type="GO" id="GO:0008168">
    <property type="term" value="F:methyltransferase activity"/>
    <property type="evidence" value="ECO:0007669"/>
    <property type="project" value="UniProtKB-KW"/>
</dbReference>
<dbReference type="GO" id="GO:0032259">
    <property type="term" value="P:methylation"/>
    <property type="evidence" value="ECO:0007669"/>
    <property type="project" value="UniProtKB-KW"/>
</dbReference>
<dbReference type="Gene3D" id="2.170.270.10">
    <property type="entry name" value="SET domain"/>
    <property type="match status" value="1"/>
</dbReference>
<dbReference type="GO" id="GO:0005634">
    <property type="term" value="C:nucleus"/>
    <property type="evidence" value="ECO:0007669"/>
    <property type="project" value="UniProtKB-SubCell"/>
</dbReference>
<dbReference type="InterPro" id="IPR046341">
    <property type="entry name" value="SET_dom_sf"/>
</dbReference>
<dbReference type="InterPro" id="IPR050777">
    <property type="entry name" value="SET2_Histone-Lys_MeTrsfase"/>
</dbReference>
<dbReference type="OrthoDB" id="422362at2759"/>
<evidence type="ECO:0000256" key="1">
    <source>
        <dbReference type="ARBA" id="ARBA00004123"/>
    </source>
</evidence>
<dbReference type="Gene3D" id="3.30.40.10">
    <property type="entry name" value="Zinc/RING finger domain, C3HC4 (zinc finger)"/>
    <property type="match status" value="1"/>
</dbReference>
<evidence type="ECO:0000256" key="5">
    <source>
        <dbReference type="ARBA" id="ARBA00022679"/>
    </source>
</evidence>
<dbReference type="EMBL" id="JADGMS010000018">
    <property type="protein sequence ID" value="KAF9662711.1"/>
    <property type="molecule type" value="Genomic_DNA"/>
</dbReference>
<dbReference type="PROSITE" id="PS51578">
    <property type="entry name" value="SAM_MT43_SET2_2"/>
    <property type="match status" value="1"/>
</dbReference>